<dbReference type="AlphaFoldDB" id="A0A699Y8U8"/>
<organism evidence="1 2">
    <name type="scientific">Haematococcus lacustris</name>
    <name type="common">Green alga</name>
    <name type="synonym">Haematococcus pluvialis</name>
    <dbReference type="NCBI Taxonomy" id="44745"/>
    <lineage>
        <taxon>Eukaryota</taxon>
        <taxon>Viridiplantae</taxon>
        <taxon>Chlorophyta</taxon>
        <taxon>core chlorophytes</taxon>
        <taxon>Chlorophyceae</taxon>
        <taxon>CS clade</taxon>
        <taxon>Chlamydomonadales</taxon>
        <taxon>Haematococcaceae</taxon>
        <taxon>Haematococcus</taxon>
    </lineage>
</organism>
<evidence type="ECO:0000313" key="1">
    <source>
        <dbReference type="EMBL" id="GFH06503.1"/>
    </source>
</evidence>
<proteinExistence type="predicted"/>
<dbReference type="CDD" id="cd22209">
    <property type="entry name" value="EMC10"/>
    <property type="match status" value="1"/>
</dbReference>
<reference evidence="1 2" key="1">
    <citation type="submission" date="2020-02" db="EMBL/GenBank/DDBJ databases">
        <title>Draft genome sequence of Haematococcus lacustris strain NIES-144.</title>
        <authorList>
            <person name="Morimoto D."/>
            <person name="Nakagawa S."/>
            <person name="Yoshida T."/>
            <person name="Sawayama S."/>
        </authorList>
    </citation>
    <scope>NUCLEOTIDE SEQUENCE [LARGE SCALE GENOMIC DNA]</scope>
    <source>
        <strain evidence="1 2">NIES-144</strain>
    </source>
</reference>
<name>A0A699Y8U8_HAELA</name>
<gene>
    <name evidence="1" type="ORF">HaLaN_01148</name>
</gene>
<keyword evidence="2" id="KW-1185">Reference proteome</keyword>
<dbReference type="Proteomes" id="UP000485058">
    <property type="component" value="Unassembled WGS sequence"/>
</dbReference>
<comment type="caution">
    <text evidence="1">The sequence shown here is derived from an EMBL/GenBank/DDBJ whole genome shotgun (WGS) entry which is preliminary data.</text>
</comment>
<accession>A0A699Y8U8</accession>
<sequence length="181" mass="18383">MLRMSTTQKAQANLTFTRQPLSSADLAKLQQLAQDDKFYTLRLPGFTSSVRASCFATLPGASQPQQQSSVMGPSLLVAGAQGYGGQEVVPPGGYSKPGAGGGRLPAGGSPIDRPLGVMPGEHGAMSGSGTEAAKPEKSWLEKNWMFLAGGVMLVMNVVGSAAKHSGAAPAGSGAAAAPARR</sequence>
<dbReference type="EMBL" id="BLLF01000042">
    <property type="protein sequence ID" value="GFH06503.1"/>
    <property type="molecule type" value="Genomic_DNA"/>
</dbReference>
<evidence type="ECO:0000313" key="2">
    <source>
        <dbReference type="Proteomes" id="UP000485058"/>
    </source>
</evidence>
<protein>
    <submittedName>
        <fullName evidence="1">Er membrane protein complex subunit 10-like</fullName>
    </submittedName>
</protein>